<dbReference type="Gramene" id="TuG1812G0700004430.01.T01">
    <property type="protein sequence ID" value="TuG1812G0700004430.01.T01"/>
    <property type="gene ID" value="TuG1812G0700004430.01"/>
</dbReference>
<reference evidence="2" key="1">
    <citation type="journal article" date="2013" name="Nature">
        <title>Draft genome of the wheat A-genome progenitor Triticum urartu.</title>
        <authorList>
            <person name="Ling H.Q."/>
            <person name="Zhao S."/>
            <person name="Liu D."/>
            <person name="Wang J."/>
            <person name="Sun H."/>
            <person name="Zhang C."/>
            <person name="Fan H."/>
            <person name="Li D."/>
            <person name="Dong L."/>
            <person name="Tao Y."/>
            <person name="Gao C."/>
            <person name="Wu H."/>
            <person name="Li Y."/>
            <person name="Cui Y."/>
            <person name="Guo X."/>
            <person name="Zheng S."/>
            <person name="Wang B."/>
            <person name="Yu K."/>
            <person name="Liang Q."/>
            <person name="Yang W."/>
            <person name="Lou X."/>
            <person name="Chen J."/>
            <person name="Feng M."/>
            <person name="Jian J."/>
            <person name="Zhang X."/>
            <person name="Luo G."/>
            <person name="Jiang Y."/>
            <person name="Liu J."/>
            <person name="Wang Z."/>
            <person name="Sha Y."/>
            <person name="Zhang B."/>
            <person name="Wu H."/>
            <person name="Tang D."/>
            <person name="Shen Q."/>
            <person name="Xue P."/>
            <person name="Zou S."/>
            <person name="Wang X."/>
            <person name="Liu X."/>
            <person name="Wang F."/>
            <person name="Yang Y."/>
            <person name="An X."/>
            <person name="Dong Z."/>
            <person name="Zhang K."/>
            <person name="Zhang X."/>
            <person name="Luo M.C."/>
            <person name="Dvorak J."/>
            <person name="Tong Y."/>
            <person name="Wang J."/>
            <person name="Yang H."/>
            <person name="Li Z."/>
            <person name="Wang D."/>
            <person name="Zhang A."/>
            <person name="Wang J."/>
        </authorList>
    </citation>
    <scope>NUCLEOTIDE SEQUENCE</scope>
    <source>
        <strain evidence="2">cv. G1812</strain>
    </source>
</reference>
<reference evidence="1" key="3">
    <citation type="submission" date="2022-06" db="UniProtKB">
        <authorList>
            <consortium name="EnsemblPlants"/>
        </authorList>
    </citation>
    <scope>IDENTIFICATION</scope>
</reference>
<protein>
    <submittedName>
        <fullName evidence="1">Uncharacterized protein</fullName>
    </submittedName>
</protein>
<dbReference type="AlphaFoldDB" id="A0A8R7V9D1"/>
<accession>A0A8R7V9D1</accession>
<dbReference type="EnsemblPlants" id="TuG1812G0700004430.01.T01">
    <property type="protein sequence ID" value="TuG1812G0700004430.01.T01"/>
    <property type="gene ID" value="TuG1812G0700004430.01"/>
</dbReference>
<proteinExistence type="predicted"/>
<organism evidence="1 2">
    <name type="scientific">Triticum urartu</name>
    <name type="common">Red wild einkorn</name>
    <name type="synonym">Crithodium urartu</name>
    <dbReference type="NCBI Taxonomy" id="4572"/>
    <lineage>
        <taxon>Eukaryota</taxon>
        <taxon>Viridiplantae</taxon>
        <taxon>Streptophyta</taxon>
        <taxon>Embryophyta</taxon>
        <taxon>Tracheophyta</taxon>
        <taxon>Spermatophyta</taxon>
        <taxon>Magnoliopsida</taxon>
        <taxon>Liliopsida</taxon>
        <taxon>Poales</taxon>
        <taxon>Poaceae</taxon>
        <taxon>BOP clade</taxon>
        <taxon>Pooideae</taxon>
        <taxon>Triticodae</taxon>
        <taxon>Triticeae</taxon>
        <taxon>Triticinae</taxon>
        <taxon>Triticum</taxon>
    </lineage>
</organism>
<evidence type="ECO:0000313" key="1">
    <source>
        <dbReference type="EnsemblPlants" id="TuG1812G0700004430.01.T01"/>
    </source>
</evidence>
<sequence>MFHGEEKLLRSHLLKEDAHHPRCSTSPPSVACQAICSSVSFNAMHGWCRNQSKFQNNIKA</sequence>
<evidence type="ECO:0000313" key="2">
    <source>
        <dbReference type="Proteomes" id="UP000015106"/>
    </source>
</evidence>
<keyword evidence="2" id="KW-1185">Reference proteome</keyword>
<name>A0A8R7V9D1_TRIUA</name>
<reference evidence="1" key="2">
    <citation type="submission" date="2018-03" db="EMBL/GenBank/DDBJ databases">
        <title>The Triticum urartu genome reveals the dynamic nature of wheat genome evolution.</title>
        <authorList>
            <person name="Ling H."/>
            <person name="Ma B."/>
            <person name="Shi X."/>
            <person name="Liu H."/>
            <person name="Dong L."/>
            <person name="Sun H."/>
            <person name="Cao Y."/>
            <person name="Gao Q."/>
            <person name="Zheng S."/>
            <person name="Li Y."/>
            <person name="Yu Y."/>
            <person name="Du H."/>
            <person name="Qi M."/>
            <person name="Li Y."/>
            <person name="Yu H."/>
            <person name="Cui Y."/>
            <person name="Wang N."/>
            <person name="Chen C."/>
            <person name="Wu H."/>
            <person name="Zhao Y."/>
            <person name="Zhang J."/>
            <person name="Li Y."/>
            <person name="Zhou W."/>
            <person name="Zhang B."/>
            <person name="Hu W."/>
            <person name="Eijk M."/>
            <person name="Tang J."/>
            <person name="Witsenboer H."/>
            <person name="Zhao S."/>
            <person name="Li Z."/>
            <person name="Zhang A."/>
            <person name="Wang D."/>
            <person name="Liang C."/>
        </authorList>
    </citation>
    <scope>NUCLEOTIDE SEQUENCE [LARGE SCALE GENOMIC DNA]</scope>
    <source>
        <strain evidence="1">cv. G1812</strain>
    </source>
</reference>
<dbReference type="Proteomes" id="UP000015106">
    <property type="component" value="Chromosome 7"/>
</dbReference>